<evidence type="ECO:0000256" key="4">
    <source>
        <dbReference type="ARBA" id="ARBA00022723"/>
    </source>
</evidence>
<dbReference type="InterPro" id="IPR050364">
    <property type="entry name" value="Cytochrome_P450_fung"/>
</dbReference>
<name>A0AAD4Q2U5_9EURO</name>
<dbReference type="PANTHER" id="PTHR46300:SF1">
    <property type="entry name" value="P450, PUTATIVE (EUROFUNG)-RELATED"/>
    <property type="match status" value="1"/>
</dbReference>
<comment type="cofactor">
    <cofactor evidence="1 8">
        <name>heme</name>
        <dbReference type="ChEBI" id="CHEBI:30413"/>
    </cofactor>
</comment>
<evidence type="ECO:0000256" key="8">
    <source>
        <dbReference type="PIRSR" id="PIRSR602401-1"/>
    </source>
</evidence>
<evidence type="ECO:0000256" key="1">
    <source>
        <dbReference type="ARBA" id="ARBA00001971"/>
    </source>
</evidence>
<dbReference type="EMBL" id="JAJTJA010000002">
    <property type="protein sequence ID" value="KAH8704042.1"/>
    <property type="molecule type" value="Genomic_DNA"/>
</dbReference>
<dbReference type="Pfam" id="PF00067">
    <property type="entry name" value="p450"/>
    <property type="match status" value="1"/>
</dbReference>
<dbReference type="InterPro" id="IPR001128">
    <property type="entry name" value="Cyt_P450"/>
</dbReference>
<evidence type="ECO:0000313" key="11">
    <source>
        <dbReference type="EMBL" id="KAH8704042.1"/>
    </source>
</evidence>
<keyword evidence="12" id="KW-1185">Reference proteome</keyword>
<protein>
    <submittedName>
        <fullName evidence="11">Cytochrome P450</fullName>
    </submittedName>
</protein>
<evidence type="ECO:0000256" key="10">
    <source>
        <dbReference type="SAM" id="Phobius"/>
    </source>
</evidence>
<evidence type="ECO:0000256" key="3">
    <source>
        <dbReference type="ARBA" id="ARBA00022617"/>
    </source>
</evidence>
<comment type="similarity">
    <text evidence="2 9">Belongs to the cytochrome P450 family.</text>
</comment>
<keyword evidence="10" id="KW-0472">Membrane</keyword>
<dbReference type="GO" id="GO:0016705">
    <property type="term" value="F:oxidoreductase activity, acting on paired donors, with incorporation or reduction of molecular oxygen"/>
    <property type="evidence" value="ECO:0007669"/>
    <property type="project" value="InterPro"/>
</dbReference>
<dbReference type="SUPFAM" id="SSF48264">
    <property type="entry name" value="Cytochrome P450"/>
    <property type="match status" value="1"/>
</dbReference>
<dbReference type="InterPro" id="IPR036396">
    <property type="entry name" value="Cyt_P450_sf"/>
</dbReference>
<feature type="binding site" description="axial binding residue" evidence="8">
    <location>
        <position position="434"/>
    </location>
    <ligand>
        <name>heme</name>
        <dbReference type="ChEBI" id="CHEBI:30413"/>
    </ligand>
    <ligandPart>
        <name>Fe</name>
        <dbReference type="ChEBI" id="CHEBI:18248"/>
    </ligandPart>
</feature>
<keyword evidence="5 9" id="KW-0560">Oxidoreductase</keyword>
<keyword evidence="6 8" id="KW-0408">Iron</keyword>
<dbReference type="AlphaFoldDB" id="A0AAD4Q2U5"/>
<dbReference type="CDD" id="cd11065">
    <property type="entry name" value="CYP64-like"/>
    <property type="match status" value="1"/>
</dbReference>
<keyword evidence="10" id="KW-0812">Transmembrane</keyword>
<comment type="caution">
    <text evidence="11">The sequence shown here is derived from an EMBL/GenBank/DDBJ whole genome shotgun (WGS) entry which is preliminary data.</text>
</comment>
<gene>
    <name evidence="11" type="ORF">BGW36DRAFT_370470</name>
</gene>
<keyword evidence="4 8" id="KW-0479">Metal-binding</keyword>
<dbReference type="GO" id="GO:0004497">
    <property type="term" value="F:monooxygenase activity"/>
    <property type="evidence" value="ECO:0007669"/>
    <property type="project" value="UniProtKB-KW"/>
</dbReference>
<evidence type="ECO:0000256" key="7">
    <source>
        <dbReference type="ARBA" id="ARBA00023033"/>
    </source>
</evidence>
<dbReference type="InterPro" id="IPR017972">
    <property type="entry name" value="Cyt_P450_CS"/>
</dbReference>
<dbReference type="GeneID" id="70245541"/>
<dbReference type="GO" id="GO:0020037">
    <property type="term" value="F:heme binding"/>
    <property type="evidence" value="ECO:0007669"/>
    <property type="project" value="InterPro"/>
</dbReference>
<proteinExistence type="inferred from homology"/>
<dbReference type="GO" id="GO:0005506">
    <property type="term" value="F:iron ion binding"/>
    <property type="evidence" value="ECO:0007669"/>
    <property type="project" value="InterPro"/>
</dbReference>
<keyword evidence="7 9" id="KW-0503">Monooxygenase</keyword>
<reference evidence="11" key="1">
    <citation type="submission" date="2021-12" db="EMBL/GenBank/DDBJ databases">
        <title>Convergent genome expansion in fungi linked to evolution of root-endophyte symbiosis.</title>
        <authorList>
            <consortium name="DOE Joint Genome Institute"/>
            <person name="Ke Y.-H."/>
            <person name="Bonito G."/>
            <person name="Liao H.-L."/>
            <person name="Looney B."/>
            <person name="Rojas-Flechas A."/>
            <person name="Nash J."/>
            <person name="Hameed K."/>
            <person name="Schadt C."/>
            <person name="Martin F."/>
            <person name="Crous P.W."/>
            <person name="Miettinen O."/>
            <person name="Magnuson J.K."/>
            <person name="Labbe J."/>
            <person name="Jacobson D."/>
            <person name="Doktycz M.J."/>
            <person name="Veneault-Fourrey C."/>
            <person name="Kuo A."/>
            <person name="Mondo S."/>
            <person name="Calhoun S."/>
            <person name="Riley R."/>
            <person name="Ohm R."/>
            <person name="LaButti K."/>
            <person name="Andreopoulos B."/>
            <person name="Pangilinan J."/>
            <person name="Nolan M."/>
            <person name="Tritt A."/>
            <person name="Clum A."/>
            <person name="Lipzen A."/>
            <person name="Daum C."/>
            <person name="Barry K."/>
            <person name="Grigoriev I.V."/>
            <person name="Vilgalys R."/>
        </authorList>
    </citation>
    <scope>NUCLEOTIDE SEQUENCE</scope>
    <source>
        <strain evidence="11">PMI_201</strain>
    </source>
</reference>
<dbReference type="RefSeq" id="XP_046077060.1">
    <property type="nucleotide sequence ID" value="XM_046215254.1"/>
</dbReference>
<keyword evidence="3 8" id="KW-0349">Heme</keyword>
<evidence type="ECO:0000256" key="6">
    <source>
        <dbReference type="ARBA" id="ARBA00023004"/>
    </source>
</evidence>
<organism evidence="11 12">
    <name type="scientific">Talaromyces proteolyticus</name>
    <dbReference type="NCBI Taxonomy" id="1131652"/>
    <lineage>
        <taxon>Eukaryota</taxon>
        <taxon>Fungi</taxon>
        <taxon>Dikarya</taxon>
        <taxon>Ascomycota</taxon>
        <taxon>Pezizomycotina</taxon>
        <taxon>Eurotiomycetes</taxon>
        <taxon>Eurotiomycetidae</taxon>
        <taxon>Eurotiales</taxon>
        <taxon>Trichocomaceae</taxon>
        <taxon>Talaromyces</taxon>
        <taxon>Talaromyces sect. Bacilispori</taxon>
    </lineage>
</organism>
<evidence type="ECO:0000256" key="9">
    <source>
        <dbReference type="RuleBase" id="RU000461"/>
    </source>
</evidence>
<evidence type="ECO:0000256" key="2">
    <source>
        <dbReference type="ARBA" id="ARBA00010617"/>
    </source>
</evidence>
<keyword evidence="10" id="KW-1133">Transmembrane helix</keyword>
<dbReference type="Proteomes" id="UP001201262">
    <property type="component" value="Unassembled WGS sequence"/>
</dbReference>
<dbReference type="PRINTS" id="PR00463">
    <property type="entry name" value="EP450I"/>
</dbReference>
<dbReference type="PROSITE" id="PS00086">
    <property type="entry name" value="CYTOCHROME_P450"/>
    <property type="match status" value="1"/>
</dbReference>
<evidence type="ECO:0000256" key="5">
    <source>
        <dbReference type="ARBA" id="ARBA00023002"/>
    </source>
</evidence>
<sequence length="524" mass="58869">MASSTVYAAAAVIIVSLYFYYIAKPKSSLPLAPGPPSLPILGNVHQAPKSYPWLQYHAWSKKYGPIIHLNMAGQHVIVLTSSKAAHDLLAKQGAIFSDRPRFVVAHELALQGMHMLLRPYDERFKLHQRLESPVLSKSAARAYLPFQDLESKQLLFDLLEDAGRSTNCHGYMERMTASIIYSLFYGYRVHSAVDPILLQAHAVNHEFDHLAQVGKYLVDSFPVLNKLPRFLAPWKTEAALHWQRQCALHVGNLERGLASSSWNIAKQMQEAVDTQSIVMPTTELALDIGIMADAALDASTETMMWFVVACITEGHRDWMSGAQKELDITVGRERLPGFEDRPALPYIEAILEELLRWRPAGPAGVPHFTKVETSYEGFRIPANSVVIPNHWSITREEAVFGPDVEAFVPERWLNVKSTQKELPTVGFGYGRRICPGRHVARNGLWIAIARLLWAFDVKRELTETGEPVVVDTKGTDGLVTKPLPFRARFSPRGDWVDDIVTRECNTWGVNHHEILNRIASDVSK</sequence>
<dbReference type="PANTHER" id="PTHR46300">
    <property type="entry name" value="P450, PUTATIVE (EUROFUNG)-RELATED-RELATED"/>
    <property type="match status" value="1"/>
</dbReference>
<accession>A0AAD4Q2U5</accession>
<feature type="transmembrane region" description="Helical" evidence="10">
    <location>
        <begin position="6"/>
        <end position="23"/>
    </location>
</feature>
<dbReference type="Gene3D" id="1.10.630.10">
    <property type="entry name" value="Cytochrome P450"/>
    <property type="match status" value="1"/>
</dbReference>
<dbReference type="InterPro" id="IPR002401">
    <property type="entry name" value="Cyt_P450_E_grp-I"/>
</dbReference>
<evidence type="ECO:0000313" key="12">
    <source>
        <dbReference type="Proteomes" id="UP001201262"/>
    </source>
</evidence>